<feature type="domain" description="LPS-assembly protein LptD central" evidence="7">
    <location>
        <begin position="199"/>
        <end position="285"/>
    </location>
</feature>
<evidence type="ECO:0000256" key="3">
    <source>
        <dbReference type="ARBA" id="ARBA00023237"/>
    </source>
</evidence>
<dbReference type="GO" id="GO:0043165">
    <property type="term" value="P:Gram-negative-bacterium-type cell outer membrane assembly"/>
    <property type="evidence" value="ECO:0007669"/>
    <property type="project" value="UniProtKB-UniRule"/>
</dbReference>
<dbReference type="EMBL" id="JAPDNT010000001">
    <property type="protein sequence ID" value="MCW3473147.1"/>
    <property type="molecule type" value="Genomic_DNA"/>
</dbReference>
<dbReference type="Gene3D" id="2.60.450.10">
    <property type="entry name" value="Lipopolysaccharide (LPS) transport protein A like domain"/>
    <property type="match status" value="1"/>
</dbReference>
<dbReference type="HAMAP" id="MF_01411">
    <property type="entry name" value="LPS_assembly_LptD"/>
    <property type="match status" value="1"/>
</dbReference>
<comment type="caution">
    <text evidence="4">Lacks conserved residue(s) required for the propagation of feature annotation.</text>
</comment>
<dbReference type="PANTHER" id="PTHR30189:SF1">
    <property type="entry name" value="LPS-ASSEMBLY PROTEIN LPTD"/>
    <property type="match status" value="1"/>
</dbReference>
<dbReference type="InterPro" id="IPR007543">
    <property type="entry name" value="LptD_C"/>
</dbReference>
<keyword evidence="2 4" id="KW-0472">Membrane</keyword>
<dbReference type="InterPro" id="IPR045659">
    <property type="entry name" value="LptD_2"/>
</dbReference>
<evidence type="ECO:0000313" key="8">
    <source>
        <dbReference type="EMBL" id="MCW3473147.1"/>
    </source>
</evidence>
<feature type="chain" id="PRO_5041496176" description="LPS-assembly protein LptD" evidence="4">
    <location>
        <begin position="25"/>
        <end position="737"/>
    </location>
</feature>
<gene>
    <name evidence="4 8" type="primary">lptD</name>
    <name evidence="8" type="ORF">OL599_01015</name>
</gene>
<reference evidence="8" key="2">
    <citation type="submission" date="2022-10" db="EMBL/GenBank/DDBJ databases">
        <authorList>
            <person name="Trinh H.N."/>
        </authorList>
    </citation>
    <scope>NUCLEOTIDE SEQUENCE</scope>
    <source>
        <strain evidence="8">RN2-1</strain>
    </source>
</reference>
<comment type="caution">
    <text evidence="8">The sequence shown here is derived from an EMBL/GenBank/DDBJ whole genome shotgun (WGS) entry which is preliminary data.</text>
</comment>
<accession>A0AA42CFM7</accession>
<keyword evidence="3 4" id="KW-0998">Cell outer membrane</keyword>
<evidence type="ECO:0000259" key="6">
    <source>
        <dbReference type="Pfam" id="PF04453"/>
    </source>
</evidence>
<keyword evidence="9" id="KW-1185">Reference proteome</keyword>
<evidence type="ECO:0000256" key="1">
    <source>
        <dbReference type="ARBA" id="ARBA00022729"/>
    </source>
</evidence>
<dbReference type="GO" id="GO:0015920">
    <property type="term" value="P:lipopolysaccharide transport"/>
    <property type="evidence" value="ECO:0007669"/>
    <property type="project" value="InterPro"/>
</dbReference>
<evidence type="ECO:0000313" key="9">
    <source>
        <dbReference type="Proteomes" id="UP001165679"/>
    </source>
</evidence>
<comment type="function">
    <text evidence="4">Involved in the assembly of lipopolysaccharide (LPS) at the surface of the outer membrane.</text>
</comment>
<reference evidence="8" key="1">
    <citation type="submission" date="2022-09" db="EMBL/GenBank/DDBJ databases">
        <title>Rhodovastum sp. nov. RN2-1 isolated from soil in Seongnam, South Korea.</title>
        <authorList>
            <person name="Le N.T."/>
        </authorList>
    </citation>
    <scope>NUCLEOTIDE SEQUENCE</scope>
    <source>
        <strain evidence="8">RN2-1</strain>
    </source>
</reference>
<dbReference type="Proteomes" id="UP001165679">
    <property type="component" value="Unassembled WGS sequence"/>
</dbReference>
<dbReference type="PANTHER" id="PTHR30189">
    <property type="entry name" value="LPS-ASSEMBLY PROTEIN"/>
    <property type="match status" value="1"/>
</dbReference>
<organism evidence="8 9">
    <name type="scientific">Limobrevibacterium gyesilva</name>
    <dbReference type="NCBI Taxonomy" id="2991712"/>
    <lineage>
        <taxon>Bacteria</taxon>
        <taxon>Pseudomonadati</taxon>
        <taxon>Pseudomonadota</taxon>
        <taxon>Alphaproteobacteria</taxon>
        <taxon>Acetobacterales</taxon>
        <taxon>Acetobacteraceae</taxon>
        <taxon>Limobrevibacterium</taxon>
    </lineage>
</organism>
<dbReference type="GO" id="GO:1990351">
    <property type="term" value="C:transporter complex"/>
    <property type="evidence" value="ECO:0007669"/>
    <property type="project" value="TreeGrafter"/>
</dbReference>
<comment type="subcellular location">
    <subcellularLocation>
        <location evidence="4">Cell outer membrane</location>
    </subcellularLocation>
</comment>
<dbReference type="RefSeq" id="WP_264711724.1">
    <property type="nucleotide sequence ID" value="NZ_JAPDNT010000001.1"/>
</dbReference>
<comment type="subunit">
    <text evidence="4">Component of the lipopolysaccharide transport and assembly complex.</text>
</comment>
<dbReference type="InterPro" id="IPR005653">
    <property type="entry name" value="OstA-like_N"/>
</dbReference>
<feature type="domain" description="LptD C-terminal" evidence="6">
    <location>
        <begin position="295"/>
        <end position="651"/>
    </location>
</feature>
<evidence type="ECO:0000256" key="2">
    <source>
        <dbReference type="ARBA" id="ARBA00023136"/>
    </source>
</evidence>
<dbReference type="Pfam" id="PF03968">
    <property type="entry name" value="LptD_N"/>
    <property type="match status" value="1"/>
</dbReference>
<sequence precursor="true">MRLRPLPARLLGALLLGLVLAAGAAADARAQLSGALGVPTAPIQRDQPAYYQADSATYDSDAGLVTLEGHVELWQNDRMLLADKVTFDRNTNVAAASGHVVLLEPTGQTVFADYAELTGGMKDGVLSGMRALLAENGRLVANGARRTDGHLNELSRVVYSTCNLCAQDPTRAPLWQIRAREALQDTENKFIEYRDAVVDIFGLPVLWLPYLTHPDPSQKRASGLLVPSMGYSKHLGGFTTVPYYWVIDAQSDATITGIVATKNGPAMDLQYRRRFNDGTVTINASLANDQGVAGHVFSKGQFAIDDTWRWGFDVNRASSIDYMRDFRIVGSQAVLTSQAYIEGFGQGAYTRLDARAYQGLTSSVSSSKLPFVLPRYEYHLVTEPNVFGGRVSVDTGAFNVIRHEGTNTQRASLSLGWGRSAIGRVGDVWNFALHMDSAGYVAHQFDQQPNFGSPGSVSSAQAMPTAAAMIRLPMMRDAGSWGSQLVEPIAQLIVAPRGGAFMGTRIPNEDSLDIEFTDANLFSLNRYTGIDRLEGGVRANVALHAAWYFPSGAMMDGLVGQGYRTQKDNAFPVWSGLQDTATDIVSRLSFTPNSYLDITTRQRFDHKSFQIRFADALVSAGPSWLRFTGGYIYTIDNPYTLYDTPTSFNQTTTPRNEISLGTTAKWGNWRLNAAARRDLQSSKLVATSFGGAYEDECFIFNVSYIRRYTSINNDHGSSTILFQITLKTVGQFGFHAL</sequence>
<dbReference type="AlphaFoldDB" id="A0AA42CFM7"/>
<dbReference type="Pfam" id="PF04453">
    <property type="entry name" value="LptD"/>
    <property type="match status" value="1"/>
</dbReference>
<dbReference type="GO" id="GO:0009279">
    <property type="term" value="C:cell outer membrane"/>
    <property type="evidence" value="ECO:0007669"/>
    <property type="project" value="UniProtKB-SubCell"/>
</dbReference>
<proteinExistence type="inferred from homology"/>
<protein>
    <recommendedName>
        <fullName evidence="4">LPS-assembly protein LptD</fullName>
    </recommendedName>
</protein>
<comment type="similarity">
    <text evidence="4">Belongs to the LptD family.</text>
</comment>
<dbReference type="Pfam" id="PF19838">
    <property type="entry name" value="LptD_2"/>
    <property type="match status" value="1"/>
</dbReference>
<feature type="domain" description="Organic solvent tolerance-like N-terminal" evidence="5">
    <location>
        <begin position="52"/>
        <end position="119"/>
    </location>
</feature>
<dbReference type="InterPro" id="IPR020889">
    <property type="entry name" value="LipoPS_assembly_LptD"/>
</dbReference>
<evidence type="ECO:0000256" key="4">
    <source>
        <dbReference type="HAMAP-Rule" id="MF_01411"/>
    </source>
</evidence>
<name>A0AA42CFM7_9PROT</name>
<dbReference type="InterPro" id="IPR050218">
    <property type="entry name" value="LptD"/>
</dbReference>
<evidence type="ECO:0000259" key="5">
    <source>
        <dbReference type="Pfam" id="PF03968"/>
    </source>
</evidence>
<feature type="signal peptide" evidence="4">
    <location>
        <begin position="1"/>
        <end position="24"/>
    </location>
</feature>
<keyword evidence="1 4" id="KW-0732">Signal</keyword>
<evidence type="ECO:0000259" key="7">
    <source>
        <dbReference type="Pfam" id="PF19838"/>
    </source>
</evidence>